<keyword evidence="2" id="KW-0813">Transport</keyword>
<keyword evidence="2" id="KW-0998">Cell outer membrane</keyword>
<keyword evidence="2" id="KW-0812">Transmembrane</keyword>
<dbReference type="Gene3D" id="2.170.130.10">
    <property type="entry name" value="TonB-dependent receptor, plug domain"/>
    <property type="match status" value="1"/>
</dbReference>
<dbReference type="InterPro" id="IPR037066">
    <property type="entry name" value="Plug_dom_sf"/>
</dbReference>
<dbReference type="SUPFAM" id="SSF56935">
    <property type="entry name" value="Porins"/>
    <property type="match status" value="1"/>
</dbReference>
<evidence type="ECO:0000259" key="3">
    <source>
        <dbReference type="Pfam" id="PF07715"/>
    </source>
</evidence>
<keyword evidence="5" id="KW-1185">Reference proteome</keyword>
<dbReference type="Pfam" id="PF07715">
    <property type="entry name" value="Plug"/>
    <property type="match status" value="1"/>
</dbReference>
<feature type="domain" description="TonB-dependent receptor plug" evidence="3">
    <location>
        <begin position="145"/>
        <end position="233"/>
    </location>
</feature>
<gene>
    <name evidence="4" type="ORF">SAMN05192545_2361</name>
</gene>
<keyword evidence="2" id="KW-0472">Membrane</keyword>
<evidence type="ECO:0000256" key="2">
    <source>
        <dbReference type="PROSITE-ProRule" id="PRU01360"/>
    </source>
</evidence>
<dbReference type="PROSITE" id="PS52016">
    <property type="entry name" value="TONB_DEPENDENT_REC_3"/>
    <property type="match status" value="1"/>
</dbReference>
<keyword evidence="1" id="KW-0732">Signal</keyword>
<evidence type="ECO:0000313" key="4">
    <source>
        <dbReference type="EMBL" id="SDS92288.1"/>
    </source>
</evidence>
<dbReference type="EMBL" id="LT629754">
    <property type="protein sequence ID" value="SDS92288.1"/>
    <property type="molecule type" value="Genomic_DNA"/>
</dbReference>
<evidence type="ECO:0000313" key="5">
    <source>
        <dbReference type="Proteomes" id="UP000199574"/>
    </source>
</evidence>
<organism evidence="4 5">
    <name type="scientific">Maribacter dokdonensis</name>
    <dbReference type="NCBI Taxonomy" id="320912"/>
    <lineage>
        <taxon>Bacteria</taxon>
        <taxon>Pseudomonadati</taxon>
        <taxon>Bacteroidota</taxon>
        <taxon>Flavobacteriia</taxon>
        <taxon>Flavobacteriales</taxon>
        <taxon>Flavobacteriaceae</taxon>
        <taxon>Maribacter</taxon>
    </lineage>
</organism>
<evidence type="ECO:0000256" key="1">
    <source>
        <dbReference type="ARBA" id="ARBA00022729"/>
    </source>
</evidence>
<dbReference type="Gene3D" id="2.60.40.1120">
    <property type="entry name" value="Carboxypeptidase-like, regulatory domain"/>
    <property type="match status" value="1"/>
</dbReference>
<sequence length="793" mass="88077">MKKILFILIIFQAISSYCQNGTIKGKVLDKQSELPLLGASVELLLPDKLVGVITDFDGYFTLENVPIGRQEIRVSYIGYETNTISNIEVSTGKDINITVALTESFAKLDEVVLTSSTSKVKSLNKFSAVSARQFGVKEVGRYAGGRNDVARLASNFAGVASPDDSRNDIVVRGNSPTGLLWRVEGIPIPSPNHFSALGTTGSPVSALNPNLLKNSDFITSAFPAEYGNAIGGVFDLGFRNGNKDEYEYSFQMGAFTGLEGTAEGPLNKKNNGSFLVAARYSLIGLIGGAGTSDTPNYADVSYNINLGKTKLGTFSLFGIMGTSSIDLIGEDYDEDDLFSAEDENSYVSSTIGVLGAKHLISIGESSYLKTVIAGAFNNSDYEEDRIIDLDTDDERIIRYAESNNEETRFTFSTLFNTKINNKLTLRTGLLLENFSTDLNRKERDEQEDGNNDGDPDLVTIRNINGSYNVFQPYVQTKYRLTETLTLNTGIHTMFSDLNKQFVVEPRASMSWQIKPQHAINIGYGIHHQNVPTPLLFLSEEVNGETLNPNEDLDFVRSQHYVLGYDFKLTSSWRAKIEAYYQRIDNAAIDETPSSYSSLTEGADFTFSSDNTNLVSSGTGENKGLELTLEKSFSKGFHALITSSLFESTYKGSDDIQRSTPFDNGYIVNFLAGKEYKIGKQKKNIFSVDARFVSSGGKYYTPVDLEASQNAGYEILQDDLAFSQQYDDYMRLDLKLGFTLNSNMKKTSHKFYIDLQNITNRDNVFIRQYNRITNNVDQINQAGFFPDFGYRFQF</sequence>
<keyword evidence="4" id="KW-0675">Receptor</keyword>
<dbReference type="SUPFAM" id="SSF49464">
    <property type="entry name" value="Carboxypeptidase regulatory domain-like"/>
    <property type="match status" value="1"/>
</dbReference>
<dbReference type="Pfam" id="PF13715">
    <property type="entry name" value="CarbopepD_reg_2"/>
    <property type="match status" value="1"/>
</dbReference>
<dbReference type="InterPro" id="IPR039426">
    <property type="entry name" value="TonB-dep_rcpt-like"/>
</dbReference>
<comment type="subcellular location">
    <subcellularLocation>
        <location evidence="2">Cell outer membrane</location>
        <topology evidence="2">Multi-pass membrane protein</topology>
    </subcellularLocation>
</comment>
<comment type="similarity">
    <text evidence="2">Belongs to the TonB-dependent receptor family.</text>
</comment>
<dbReference type="PANTHER" id="PTHR30069">
    <property type="entry name" value="TONB-DEPENDENT OUTER MEMBRANE RECEPTOR"/>
    <property type="match status" value="1"/>
</dbReference>
<protein>
    <submittedName>
        <fullName evidence="4">Outer membrane receptor proteins, mostly Fe transport</fullName>
    </submittedName>
</protein>
<keyword evidence="2" id="KW-1134">Transmembrane beta strand</keyword>
<reference evidence="4 5" key="1">
    <citation type="submission" date="2016-10" db="EMBL/GenBank/DDBJ databases">
        <authorList>
            <person name="Varghese N."/>
            <person name="Submissions S."/>
        </authorList>
    </citation>
    <scope>NUCLEOTIDE SEQUENCE [LARGE SCALE GENOMIC DNA]</scope>
    <source>
        <strain evidence="4 5">MAR_2009_60</strain>
    </source>
</reference>
<dbReference type="GeneID" id="90591553"/>
<name>A0ABY0UMW5_9FLAO</name>
<accession>A0ABY0UMW5</accession>
<dbReference type="RefSeq" id="WP_091606058.1">
    <property type="nucleotide sequence ID" value="NZ_LT629754.1"/>
</dbReference>
<dbReference type="InterPro" id="IPR008969">
    <property type="entry name" value="CarboxyPept-like_regulatory"/>
</dbReference>
<dbReference type="InterPro" id="IPR012910">
    <property type="entry name" value="Plug_dom"/>
</dbReference>
<proteinExistence type="inferred from homology"/>
<dbReference type="PANTHER" id="PTHR30069:SF29">
    <property type="entry name" value="HEMOGLOBIN AND HEMOGLOBIN-HAPTOGLOBIN-BINDING PROTEIN 1-RELATED"/>
    <property type="match status" value="1"/>
</dbReference>
<dbReference type="Proteomes" id="UP000199574">
    <property type="component" value="Chromosome I"/>
</dbReference>